<name>A0A7G7BWF6_9ACTN</name>
<dbReference type="GO" id="GO:0005737">
    <property type="term" value="C:cytoplasm"/>
    <property type="evidence" value="ECO:0007669"/>
    <property type="project" value="TreeGrafter"/>
</dbReference>
<dbReference type="Pfam" id="PF00668">
    <property type="entry name" value="Condensation"/>
    <property type="match status" value="1"/>
</dbReference>
<dbReference type="InterPro" id="IPR023213">
    <property type="entry name" value="CAT-like_dom_sf"/>
</dbReference>
<dbReference type="PANTHER" id="PTHR45527">
    <property type="entry name" value="NONRIBOSOMAL PEPTIDE SYNTHETASE"/>
    <property type="match status" value="1"/>
</dbReference>
<dbReference type="KEGG" id="sfiy:F0344_35055"/>
<gene>
    <name evidence="2" type="ORF">F0344_35055</name>
</gene>
<sequence>MDLPVDRAPLSTNLDMLCMFDKGEHEGSFGPRHLVILAWRLLGELDLAAFQGAVDDVVERHEMLRTQIVRDDGEPYQKVLPPSSAELVVVDLPPDGSRPREEQADEFVNEIEATTMSVAQLPHLRVVLGRFDAMDAVCVLVTHHVASDGVSLQVVIRDIANFYAARRGFPVAPLTPARQYREFTAWQRQALASPQAEESRAYWREAMRDAEIVDLPTDRVPGEGAPARYAVYRFELEHEVASATTVFATAMRSSPFMVMMAAFNALLHQEAGVDDVVSAIITSGRVEPEYNETVGPFFNMLPLRTGLGECRSFMELVRRTREACLAAYTHELPFAQIAAQAPTLTATYARRGTAVWAFQVMQYPGVTEAELIGDVEFSAIRKRYKAHPVTSDIPNGVLWGLDVLPTGEVTGTARFNTQEYDESTVMRLVERFRGILRGGVSDPGAPLSAL</sequence>
<dbReference type="GO" id="GO:0008610">
    <property type="term" value="P:lipid biosynthetic process"/>
    <property type="evidence" value="ECO:0007669"/>
    <property type="project" value="UniProtKB-ARBA"/>
</dbReference>
<feature type="domain" description="Condensation" evidence="1">
    <location>
        <begin position="40"/>
        <end position="448"/>
    </location>
</feature>
<geneLocation type="plasmid" evidence="2 3">
    <name>unnamed1</name>
</geneLocation>
<keyword evidence="2" id="KW-0614">Plasmid</keyword>
<dbReference type="GO" id="GO:0031177">
    <property type="term" value="F:phosphopantetheine binding"/>
    <property type="evidence" value="ECO:0007669"/>
    <property type="project" value="TreeGrafter"/>
</dbReference>
<dbReference type="GO" id="GO:0003824">
    <property type="term" value="F:catalytic activity"/>
    <property type="evidence" value="ECO:0007669"/>
    <property type="project" value="InterPro"/>
</dbReference>
<evidence type="ECO:0000259" key="1">
    <source>
        <dbReference type="Pfam" id="PF00668"/>
    </source>
</evidence>
<dbReference type="Gene3D" id="3.30.559.10">
    <property type="entry name" value="Chloramphenicol acetyltransferase-like domain"/>
    <property type="match status" value="1"/>
</dbReference>
<dbReference type="AlphaFoldDB" id="A0A7G7BWF6"/>
<dbReference type="GO" id="GO:0044550">
    <property type="term" value="P:secondary metabolite biosynthetic process"/>
    <property type="evidence" value="ECO:0007669"/>
    <property type="project" value="TreeGrafter"/>
</dbReference>
<dbReference type="RefSeq" id="WP_185303158.1">
    <property type="nucleotide sequence ID" value="NZ_CP045703.1"/>
</dbReference>
<keyword evidence="3" id="KW-1185">Reference proteome</keyword>
<protein>
    <submittedName>
        <fullName evidence="2">Peptide synthase</fullName>
    </submittedName>
</protein>
<dbReference type="GO" id="GO:0043041">
    <property type="term" value="P:amino acid activation for nonribosomal peptide biosynthetic process"/>
    <property type="evidence" value="ECO:0007669"/>
    <property type="project" value="TreeGrafter"/>
</dbReference>
<dbReference type="PANTHER" id="PTHR45527:SF1">
    <property type="entry name" value="FATTY ACID SYNTHASE"/>
    <property type="match status" value="1"/>
</dbReference>
<evidence type="ECO:0000313" key="2">
    <source>
        <dbReference type="EMBL" id="QNE79671.1"/>
    </source>
</evidence>
<reference evidence="3" key="1">
    <citation type="submission" date="2019-10" db="EMBL/GenBank/DDBJ databases">
        <title>Antimicrobial potential of Antarctic Bacteria.</title>
        <authorList>
            <person name="Benaud N."/>
            <person name="Edwards R.J."/>
            <person name="Ferrari B.C."/>
        </authorList>
    </citation>
    <scope>NUCLEOTIDE SEQUENCE [LARGE SCALE GENOMIC DNA]</scope>
    <source>
        <strain evidence="3">NBSH44</strain>
        <plasmid evidence="3">unnamed1</plasmid>
    </source>
</reference>
<organism evidence="2 3">
    <name type="scientific">Streptomyces finlayi</name>
    <dbReference type="NCBI Taxonomy" id="67296"/>
    <lineage>
        <taxon>Bacteria</taxon>
        <taxon>Bacillati</taxon>
        <taxon>Actinomycetota</taxon>
        <taxon>Actinomycetes</taxon>
        <taxon>Kitasatosporales</taxon>
        <taxon>Streptomycetaceae</taxon>
        <taxon>Streptomyces</taxon>
    </lineage>
</organism>
<dbReference type="InterPro" id="IPR001242">
    <property type="entry name" value="Condensation_dom"/>
</dbReference>
<dbReference type="EMBL" id="CP045703">
    <property type="protein sequence ID" value="QNE79671.1"/>
    <property type="molecule type" value="Genomic_DNA"/>
</dbReference>
<evidence type="ECO:0000313" key="3">
    <source>
        <dbReference type="Proteomes" id="UP000515307"/>
    </source>
</evidence>
<dbReference type="Gene3D" id="3.30.559.30">
    <property type="entry name" value="Nonribosomal peptide synthetase, condensation domain"/>
    <property type="match status" value="1"/>
</dbReference>
<dbReference type="Proteomes" id="UP000515307">
    <property type="component" value="Plasmid unnamed1"/>
</dbReference>
<dbReference type="SUPFAM" id="SSF52777">
    <property type="entry name" value="CoA-dependent acyltransferases"/>
    <property type="match status" value="2"/>
</dbReference>
<accession>A0A7G7BWF6</accession>
<proteinExistence type="predicted"/>